<keyword evidence="4" id="KW-1185">Reference proteome</keyword>
<dbReference type="Proteomes" id="UP000199481">
    <property type="component" value="Unassembled WGS sequence"/>
</dbReference>
<protein>
    <submittedName>
        <fullName evidence="3">Acyl-CoA thioester hydrolase</fullName>
    </submittedName>
</protein>
<evidence type="ECO:0000313" key="3">
    <source>
        <dbReference type="EMBL" id="SDQ22012.1"/>
    </source>
</evidence>
<dbReference type="PANTHER" id="PTHR31793:SF27">
    <property type="entry name" value="NOVEL THIOESTERASE SUPERFAMILY DOMAIN AND SAPOSIN A-TYPE DOMAIN CONTAINING PROTEIN (0610012H03RIK)"/>
    <property type="match status" value="1"/>
</dbReference>
<name>A0A1H0Z3E8_9LACT</name>
<dbReference type="Gene3D" id="3.10.129.10">
    <property type="entry name" value="Hotdog Thioesterase"/>
    <property type="match status" value="1"/>
</dbReference>
<reference evidence="4" key="1">
    <citation type="submission" date="2016-10" db="EMBL/GenBank/DDBJ databases">
        <authorList>
            <person name="Varghese N."/>
            <person name="Submissions S."/>
        </authorList>
    </citation>
    <scope>NUCLEOTIDE SEQUENCE [LARGE SCALE GENOMIC DNA]</scope>
    <source>
        <strain evidence="4">MPL-11</strain>
    </source>
</reference>
<comment type="similarity">
    <text evidence="1">Belongs to the 4-hydroxybenzoyl-CoA thioesterase family.</text>
</comment>
<dbReference type="CDD" id="cd00586">
    <property type="entry name" value="4HBT"/>
    <property type="match status" value="1"/>
</dbReference>
<gene>
    <name evidence="3" type="ORF">SAMN04487752_1303</name>
</gene>
<dbReference type="GO" id="GO:0047617">
    <property type="term" value="F:fatty acyl-CoA hydrolase activity"/>
    <property type="evidence" value="ECO:0007669"/>
    <property type="project" value="TreeGrafter"/>
</dbReference>
<dbReference type="InterPro" id="IPR050563">
    <property type="entry name" value="4-hydroxybenzoyl-CoA_TE"/>
</dbReference>
<dbReference type="AlphaFoldDB" id="A0A1H0Z3E8"/>
<organism evidence="3 4">
    <name type="scientific">Carnobacterium viridans</name>
    <dbReference type="NCBI Taxonomy" id="174587"/>
    <lineage>
        <taxon>Bacteria</taxon>
        <taxon>Bacillati</taxon>
        <taxon>Bacillota</taxon>
        <taxon>Bacilli</taxon>
        <taxon>Lactobacillales</taxon>
        <taxon>Carnobacteriaceae</taxon>
        <taxon>Carnobacterium</taxon>
    </lineage>
</organism>
<accession>A0A1H0Z3E8</accession>
<proteinExistence type="inferred from homology"/>
<dbReference type="InterPro" id="IPR029069">
    <property type="entry name" value="HotDog_dom_sf"/>
</dbReference>
<evidence type="ECO:0000313" key="4">
    <source>
        <dbReference type="Proteomes" id="UP000199481"/>
    </source>
</evidence>
<dbReference type="SUPFAM" id="SSF54637">
    <property type="entry name" value="Thioesterase/thiol ester dehydrase-isomerase"/>
    <property type="match status" value="1"/>
</dbReference>
<dbReference type="EMBL" id="FNJW01000008">
    <property type="protein sequence ID" value="SDQ22012.1"/>
    <property type="molecule type" value="Genomic_DNA"/>
</dbReference>
<dbReference type="RefSeq" id="WP_035020185.1">
    <property type="nucleotide sequence ID" value="NZ_CP084916.1"/>
</dbReference>
<dbReference type="InterPro" id="IPR006684">
    <property type="entry name" value="YbgC/YbaW"/>
</dbReference>
<evidence type="ECO:0000256" key="1">
    <source>
        <dbReference type="ARBA" id="ARBA00005953"/>
    </source>
</evidence>
<sequence length="145" mass="17102">MKKTFDLYEHLAQYYETDQMGIIHHSNYIRWFEEARTNLLDQMGFGYDQMEKLGIIVPVLEIACLYKSMVHYNDRVYIIPKIEAFNGIRLTISYQILDKTNGELRTTGESKHCFLDKKNRPVSLKKKHPELFDLFDGYLGVDLSK</sequence>
<evidence type="ECO:0000256" key="2">
    <source>
        <dbReference type="ARBA" id="ARBA00022801"/>
    </source>
</evidence>
<dbReference type="OrthoDB" id="9800856at2"/>
<dbReference type="NCBIfam" id="TIGR00051">
    <property type="entry name" value="YbgC/FadM family acyl-CoA thioesterase"/>
    <property type="match status" value="1"/>
</dbReference>
<dbReference type="PIRSF" id="PIRSF003230">
    <property type="entry name" value="YbgC"/>
    <property type="match status" value="1"/>
</dbReference>
<keyword evidence="2 3" id="KW-0378">Hydrolase</keyword>
<dbReference type="PANTHER" id="PTHR31793">
    <property type="entry name" value="4-HYDROXYBENZOYL-COA THIOESTERASE FAMILY MEMBER"/>
    <property type="match status" value="1"/>
</dbReference>
<dbReference type="Pfam" id="PF13279">
    <property type="entry name" value="4HBT_2"/>
    <property type="match status" value="1"/>
</dbReference>